<dbReference type="Pfam" id="PF14742">
    <property type="entry name" value="GDE_N_bis"/>
    <property type="match status" value="1"/>
</dbReference>
<dbReference type="Gene3D" id="1.50.10.10">
    <property type="match status" value="1"/>
</dbReference>
<dbReference type="AlphaFoldDB" id="A0A2A5KNH0"/>
<organism evidence="3 4">
    <name type="scientific">Rhizobium sophoriradicis</name>
    <dbReference type="NCBI Taxonomy" id="1535245"/>
    <lineage>
        <taxon>Bacteria</taxon>
        <taxon>Pseudomonadati</taxon>
        <taxon>Pseudomonadota</taxon>
        <taxon>Alphaproteobacteria</taxon>
        <taxon>Hyphomicrobiales</taxon>
        <taxon>Rhizobiaceae</taxon>
        <taxon>Rhizobium/Agrobacterium group</taxon>
        <taxon>Rhizobium</taxon>
    </lineage>
</organism>
<dbReference type="GO" id="GO:0005975">
    <property type="term" value="P:carbohydrate metabolic process"/>
    <property type="evidence" value="ECO:0007669"/>
    <property type="project" value="InterPro"/>
</dbReference>
<name>A0A2A5KNH0_9HYPH</name>
<feature type="domain" description="Putative glycogen debranching enzyme N-terminal" evidence="1">
    <location>
        <begin position="39"/>
        <end position="233"/>
    </location>
</feature>
<dbReference type="SUPFAM" id="SSF48208">
    <property type="entry name" value="Six-hairpin glycosidases"/>
    <property type="match status" value="1"/>
</dbReference>
<dbReference type="InterPro" id="IPR054491">
    <property type="entry name" value="MGH1-like_GH"/>
</dbReference>
<feature type="domain" description="Mannosylglycerate hydrolase MGH1-like glycoside hydrolase" evidence="2">
    <location>
        <begin position="316"/>
        <end position="622"/>
    </location>
</feature>
<proteinExistence type="predicted"/>
<protein>
    <submittedName>
        <fullName evidence="3">Amylo-alpha-1,6-glucosidase</fullName>
    </submittedName>
</protein>
<keyword evidence="4" id="KW-1185">Reference proteome</keyword>
<sequence>MSNISAGIDAATASLRPAAVAQFFIPAAASLQERRPRTLKHGDTFAVFDYNGDALSGPGSPEGLYHRDTRYLSHLYLTINGQRPMLLSSTLRDDNATLTCDLTNPDLFDDRGKLVMGHDLIHLRRSRFLWNDRCYERVAVRNYDERRQHVRIQIAFQADFADLFEVRGTARAKRGRDLPAVIEPACILVSYIGLDDHKRSTRLSFVPEPSEIRSDLVTYDFELDPHESRSLFITIGCDQTSADQPAHYSFFLALRDARRALRASSSRAALIATSNEIFNEVSRRSVSDLYMLMTDTAEGPYPYAGIPWFSTVFGRDALITAHQTLWLDPEIARGVLCHLAANQAANVDPASDAEPGKILHEVRYGEMAELGEVPFRRYYGSVDSTPLFVMLAGDYLKRTSDLATIERLMPHIEAALTWIDEYGDRDGDGFVEYGRLTEEGLINQAWKDSHDSVFHADGTLARGPIAIAEVQAYVYGAWLSALEIFRRIGKPERAASFLARAEGLRRAFDISFFDEELGTYVLALDGDKRPCRVRSSNAGHALFTGIAYPERAAQIARTLMSASSFCGWGIRTLPSTEARYNPMSYHNGSVWPHDNAMIASGLARYGYRTEAARIFEGLFAAASYIELRRLPELLCGMPRQRARGPTFYPVACSPQAWAAAAPLSLLQSCLGLDFDPDGMQISFNLPQLPSFVDEVILRHLWIGSGSADVAIRGSGRQVVVDVIDRRGNVQVLTTA</sequence>
<reference evidence="3 4" key="1">
    <citation type="submission" date="2017-09" db="EMBL/GenBank/DDBJ databases">
        <title>Comparative genomics of rhizobia isolated from Phaseolus vulgaris in China.</title>
        <authorList>
            <person name="Tong W."/>
        </authorList>
    </citation>
    <scope>NUCLEOTIDE SEQUENCE [LARGE SCALE GENOMIC DNA]</scope>
    <source>
        <strain evidence="3 4">L101</strain>
    </source>
</reference>
<dbReference type="Pfam" id="PF22422">
    <property type="entry name" value="MGH1-like_GH"/>
    <property type="match status" value="1"/>
</dbReference>
<dbReference type="InterPro" id="IPR012341">
    <property type="entry name" value="6hp_glycosidase-like_sf"/>
</dbReference>
<dbReference type="InterPro" id="IPR008928">
    <property type="entry name" value="6-hairpin_glycosidase_sf"/>
</dbReference>
<dbReference type="EMBL" id="NXDM01000026">
    <property type="protein sequence ID" value="PCK78555.1"/>
    <property type="molecule type" value="Genomic_DNA"/>
</dbReference>
<evidence type="ECO:0000313" key="3">
    <source>
        <dbReference type="EMBL" id="PCK78555.1"/>
    </source>
</evidence>
<comment type="caution">
    <text evidence="3">The sequence shown here is derived from an EMBL/GenBank/DDBJ whole genome shotgun (WGS) entry which is preliminary data.</text>
</comment>
<evidence type="ECO:0000259" key="1">
    <source>
        <dbReference type="Pfam" id="PF14742"/>
    </source>
</evidence>
<dbReference type="InterPro" id="IPR032856">
    <property type="entry name" value="GDE_N_bis"/>
</dbReference>
<evidence type="ECO:0000259" key="2">
    <source>
        <dbReference type="Pfam" id="PF22422"/>
    </source>
</evidence>
<accession>A0A2A5KNH0</accession>
<dbReference type="RefSeq" id="WP_096764223.1">
    <property type="nucleotide sequence ID" value="NZ_NXDM01000026.1"/>
</dbReference>
<dbReference type="Proteomes" id="UP000218807">
    <property type="component" value="Unassembled WGS sequence"/>
</dbReference>
<evidence type="ECO:0000313" key="4">
    <source>
        <dbReference type="Proteomes" id="UP000218807"/>
    </source>
</evidence>
<gene>
    <name evidence="3" type="ORF">CPT34_23875</name>
</gene>